<reference evidence="1" key="1">
    <citation type="journal article" date="2015" name="Nature">
        <title>Complex archaea that bridge the gap between prokaryotes and eukaryotes.</title>
        <authorList>
            <person name="Spang A."/>
            <person name="Saw J.H."/>
            <person name="Jorgensen S.L."/>
            <person name="Zaremba-Niedzwiedzka K."/>
            <person name="Martijn J."/>
            <person name="Lind A.E."/>
            <person name="van Eijk R."/>
            <person name="Schleper C."/>
            <person name="Guy L."/>
            <person name="Ettema T.J."/>
        </authorList>
    </citation>
    <scope>NUCLEOTIDE SEQUENCE</scope>
</reference>
<comment type="caution">
    <text evidence="1">The sequence shown here is derived from an EMBL/GenBank/DDBJ whole genome shotgun (WGS) entry which is preliminary data.</text>
</comment>
<dbReference type="EMBL" id="LAZR01016389">
    <property type="protein sequence ID" value="KKM04730.1"/>
    <property type="molecule type" value="Genomic_DNA"/>
</dbReference>
<dbReference type="AlphaFoldDB" id="A0A0F9H0Y7"/>
<gene>
    <name evidence="1" type="ORF">LCGC14_1761300</name>
</gene>
<proteinExistence type="predicted"/>
<accession>A0A0F9H0Y7</accession>
<evidence type="ECO:0000313" key="1">
    <source>
        <dbReference type="EMBL" id="KKM04730.1"/>
    </source>
</evidence>
<organism evidence="1">
    <name type="scientific">marine sediment metagenome</name>
    <dbReference type="NCBI Taxonomy" id="412755"/>
    <lineage>
        <taxon>unclassified sequences</taxon>
        <taxon>metagenomes</taxon>
        <taxon>ecological metagenomes</taxon>
    </lineage>
</organism>
<protein>
    <submittedName>
        <fullName evidence="1">Uncharacterized protein</fullName>
    </submittedName>
</protein>
<name>A0A0F9H0Y7_9ZZZZ</name>
<sequence length="76" mass="8973">MRSLYQCSQAKIDYLQYVYDYEIYCSMEHYPLQRDGVTLTYADLKAGGSLDCDTCRGCKDFDYMDVIPEEEDRGWK</sequence>